<dbReference type="GO" id="GO:0005509">
    <property type="term" value="F:calcium ion binding"/>
    <property type="evidence" value="ECO:0007669"/>
    <property type="project" value="InterPro"/>
</dbReference>
<evidence type="ECO:0000313" key="5">
    <source>
        <dbReference type="Proteomes" id="UP001451782"/>
    </source>
</evidence>
<accession>A0AAN0MDD2</accession>
<dbReference type="EMBL" id="CP151762">
    <property type="protein sequence ID" value="WZU62418.1"/>
    <property type="molecule type" value="Genomic_DNA"/>
</dbReference>
<reference evidence="4 5" key="1">
    <citation type="submission" date="2024-04" db="EMBL/GenBank/DDBJ databases">
        <title>Phylogenomic analyses of a clade within the roseobacter group suggest taxonomic reassignments of species of the genera Aestuariivita, Citreicella, Loktanella, Nautella, Pelagibaca, Ruegeria, Thalassobius, Thiobacimonas and Tropicibacter, and the proposal o.</title>
        <authorList>
            <person name="Jeon C.O."/>
        </authorList>
    </citation>
    <scope>NUCLEOTIDE SEQUENCE [LARGE SCALE GENOMIC DNA]</scope>
    <source>
        <strain evidence="4 5">G8-12</strain>
    </source>
</reference>
<proteinExistence type="predicted"/>
<evidence type="ECO:0000256" key="1">
    <source>
        <dbReference type="ARBA" id="ARBA00004613"/>
    </source>
</evidence>
<dbReference type="AlphaFoldDB" id="A0AAN0MDD2"/>
<dbReference type="Proteomes" id="UP001451782">
    <property type="component" value="Chromosome"/>
</dbReference>
<dbReference type="PROSITE" id="PS00330">
    <property type="entry name" value="HEMOLYSIN_CALCIUM"/>
    <property type="match status" value="2"/>
</dbReference>
<dbReference type="InterPro" id="IPR050557">
    <property type="entry name" value="RTX_toxin/Mannuronan_C5-epim"/>
</dbReference>
<keyword evidence="2" id="KW-0964">Secreted</keyword>
<protein>
    <submittedName>
        <fullName evidence="4">Calcium-binding protein</fullName>
    </submittedName>
</protein>
<evidence type="ECO:0000313" key="4">
    <source>
        <dbReference type="EMBL" id="WZU62418.1"/>
    </source>
</evidence>
<dbReference type="PRINTS" id="PR00313">
    <property type="entry name" value="CABNDNGRPT"/>
</dbReference>
<dbReference type="Gene3D" id="2.150.10.10">
    <property type="entry name" value="Serralysin-like metalloprotease, C-terminal"/>
    <property type="match status" value="2"/>
</dbReference>
<dbReference type="InterPro" id="IPR018511">
    <property type="entry name" value="Hemolysin-typ_Ca-bd_CS"/>
</dbReference>
<keyword evidence="5" id="KW-1185">Reference proteome</keyword>
<comment type="subcellular location">
    <subcellularLocation>
        <location evidence="1">Secreted</location>
    </subcellularLocation>
</comment>
<dbReference type="GO" id="GO:0005576">
    <property type="term" value="C:extracellular region"/>
    <property type="evidence" value="ECO:0007669"/>
    <property type="project" value="UniProtKB-SubCell"/>
</dbReference>
<name>A0AAN0MDD2_9RHOB</name>
<dbReference type="KEGG" id="yag:AABB28_10960"/>
<dbReference type="InterPro" id="IPR011049">
    <property type="entry name" value="Serralysin-like_metalloprot_C"/>
</dbReference>
<evidence type="ECO:0000256" key="2">
    <source>
        <dbReference type="ARBA" id="ARBA00022525"/>
    </source>
</evidence>
<dbReference type="Pfam" id="PF00353">
    <property type="entry name" value="HemolysinCabind"/>
    <property type="match status" value="2"/>
</dbReference>
<evidence type="ECO:0000256" key="3">
    <source>
        <dbReference type="SAM" id="MobiDB-lite"/>
    </source>
</evidence>
<dbReference type="PANTHER" id="PTHR38340:SF1">
    <property type="entry name" value="S-LAYER PROTEIN"/>
    <property type="match status" value="1"/>
</dbReference>
<dbReference type="InterPro" id="IPR001343">
    <property type="entry name" value="Hemolysn_Ca-bd"/>
</dbReference>
<dbReference type="PANTHER" id="PTHR38340">
    <property type="entry name" value="S-LAYER PROTEIN"/>
    <property type="match status" value="1"/>
</dbReference>
<dbReference type="SUPFAM" id="SSF51120">
    <property type="entry name" value="beta-Roll"/>
    <property type="match status" value="1"/>
</dbReference>
<gene>
    <name evidence="4" type="ORF">AABB28_10960</name>
</gene>
<feature type="region of interest" description="Disordered" evidence="3">
    <location>
        <begin position="25"/>
        <end position="46"/>
    </location>
</feature>
<organism evidence="4 5">
    <name type="scientific">Yoonia algicola</name>
    <dbReference type="NCBI Taxonomy" id="3137368"/>
    <lineage>
        <taxon>Bacteria</taxon>
        <taxon>Pseudomonadati</taxon>
        <taxon>Pseudomonadota</taxon>
        <taxon>Alphaproteobacteria</taxon>
        <taxon>Rhodobacterales</taxon>
        <taxon>Paracoccaceae</taxon>
        <taxon>Yoonia</taxon>
    </lineage>
</organism>
<sequence>MDISIILLLLAGGALLVPLIGGDDDGDDDSGNEIRGTLDPDDPLEGTDGDDLILGFDGDDVINGGGGLDFINAGLGNDTVNGGADRDVIEGRAGDDILNGGGGNDTIDGGLDNDVINGGEGNDILRGGRGDDVIYGYTGTDLIRGAGGDDEMFLWGEQGRAIGTDGNDDLIMVTGRGFLEDDQDASNFYSFANVGDDGQTVAIVDGFGAGDQLILTLDTTDPALMDADLLVTLTEGTINDGTPGYNIEVTLAEDEVLAEGQSFEGARIFIIGSGLNPDDIENAISVDVTLNAGLTVEGAQATFDQVIAAETGANNAFTVART</sequence>
<dbReference type="RefSeq" id="WP_342068822.1">
    <property type="nucleotide sequence ID" value="NZ_CP151762.1"/>
</dbReference>